<keyword evidence="1" id="KW-0805">Transcription regulation</keyword>
<dbReference type="SUPFAM" id="SSF46689">
    <property type="entry name" value="Homeodomain-like"/>
    <property type="match status" value="2"/>
</dbReference>
<reference evidence="5 6" key="1">
    <citation type="submission" date="2021-04" db="EMBL/GenBank/DDBJ databases">
        <title>Complete genome sequence of a novel Streptococcus species.</title>
        <authorList>
            <person name="Teng J.L.L."/>
        </authorList>
    </citation>
    <scope>NUCLEOTIDE SEQUENCE [LARGE SCALE GENOMIC DNA]</scope>
    <source>
        <strain evidence="5 6">HKU75</strain>
    </source>
</reference>
<dbReference type="Pfam" id="PF12833">
    <property type="entry name" value="HTH_18"/>
    <property type="match status" value="1"/>
</dbReference>
<evidence type="ECO:0000256" key="2">
    <source>
        <dbReference type="ARBA" id="ARBA00023125"/>
    </source>
</evidence>
<dbReference type="RefSeq" id="WP_212573020.1">
    <property type="nucleotide sequence ID" value="NZ_CP073084.1"/>
</dbReference>
<dbReference type="Proteomes" id="UP000677616">
    <property type="component" value="Chromosome"/>
</dbReference>
<evidence type="ECO:0000256" key="3">
    <source>
        <dbReference type="ARBA" id="ARBA00023163"/>
    </source>
</evidence>
<evidence type="ECO:0000256" key="1">
    <source>
        <dbReference type="ARBA" id="ARBA00023015"/>
    </source>
</evidence>
<dbReference type="SMART" id="SM00342">
    <property type="entry name" value="HTH_ARAC"/>
    <property type="match status" value="1"/>
</dbReference>
<dbReference type="InterPro" id="IPR018060">
    <property type="entry name" value="HTH_AraC"/>
</dbReference>
<evidence type="ECO:0000313" key="5">
    <source>
        <dbReference type="EMBL" id="QUE55373.1"/>
    </source>
</evidence>
<dbReference type="EMBL" id="CP073084">
    <property type="protein sequence ID" value="QUE55373.1"/>
    <property type="molecule type" value="Genomic_DNA"/>
</dbReference>
<evidence type="ECO:0000259" key="4">
    <source>
        <dbReference type="PROSITE" id="PS01124"/>
    </source>
</evidence>
<dbReference type="InterPro" id="IPR009057">
    <property type="entry name" value="Homeodomain-like_sf"/>
</dbReference>
<protein>
    <submittedName>
        <fullName evidence="5">Helix-turn-helix transcriptional regulator</fullName>
    </submittedName>
</protein>
<dbReference type="PANTHER" id="PTHR43280">
    <property type="entry name" value="ARAC-FAMILY TRANSCRIPTIONAL REGULATOR"/>
    <property type="match status" value="1"/>
</dbReference>
<accession>A0ABX7YNT2</accession>
<proteinExistence type="predicted"/>
<evidence type="ECO:0000313" key="6">
    <source>
        <dbReference type="Proteomes" id="UP000677616"/>
    </source>
</evidence>
<dbReference type="InterPro" id="IPR018062">
    <property type="entry name" value="HTH_AraC-typ_CS"/>
</dbReference>
<feature type="domain" description="HTH araC/xylS-type" evidence="4">
    <location>
        <begin position="2"/>
        <end position="100"/>
    </location>
</feature>
<dbReference type="PANTHER" id="PTHR43280:SF28">
    <property type="entry name" value="HTH-TYPE TRANSCRIPTIONAL ACTIVATOR RHAS"/>
    <property type="match status" value="1"/>
</dbReference>
<dbReference type="PROSITE" id="PS00041">
    <property type="entry name" value="HTH_ARAC_FAMILY_1"/>
    <property type="match status" value="1"/>
</dbReference>
<keyword evidence="2" id="KW-0238">DNA-binding</keyword>
<gene>
    <name evidence="5" type="ORF">INT76_04550</name>
</gene>
<dbReference type="Gene3D" id="1.10.10.60">
    <property type="entry name" value="Homeodomain-like"/>
    <property type="match status" value="2"/>
</dbReference>
<organism evidence="5 6">
    <name type="scientific">Streptococcus oriscaviae</name>
    <dbReference type="NCBI Taxonomy" id="2781599"/>
    <lineage>
        <taxon>Bacteria</taxon>
        <taxon>Bacillati</taxon>
        <taxon>Bacillota</taxon>
        <taxon>Bacilli</taxon>
        <taxon>Lactobacillales</taxon>
        <taxon>Streptococcaceae</taxon>
        <taxon>Streptococcus</taxon>
    </lineage>
</organism>
<name>A0ABX7YNT2_9STRE</name>
<keyword evidence="6" id="KW-1185">Reference proteome</keyword>
<dbReference type="PROSITE" id="PS01124">
    <property type="entry name" value="HTH_ARAC_FAMILY_2"/>
    <property type="match status" value="1"/>
</dbReference>
<keyword evidence="3" id="KW-0804">Transcription</keyword>
<sequence>MEEVAVYIQQHIHDGLSLEDLARQFHYSPYHLSRTFKKEMGYSIKEYMEALKIKGSIEHLVLNPQKITDTALDHGYSSPTTFSATFKRHTGLAPKKFIRESTLSYRILQAFLTQKEVLVHREKQVVTNNRLSVKLIYPDDYQPHISCVGLFKSRIPKENPIVGAAMSRVLTCVFDNVPNGSYYLLTCELLENLSFKQTYVLDENFRQGPDHMLHFSGDTQLHFELNMRRPIASDPPITMNVPRLVKQSLMDKLNSPFGKTREN</sequence>